<evidence type="ECO:0000256" key="1">
    <source>
        <dbReference type="SAM" id="SignalP"/>
    </source>
</evidence>
<comment type="caution">
    <text evidence="2">The sequence shown here is derived from an EMBL/GenBank/DDBJ whole genome shotgun (WGS) entry which is preliminary data.</text>
</comment>
<dbReference type="EMBL" id="JAPQKL010000002">
    <property type="protein sequence ID" value="KAJ5144012.1"/>
    <property type="molecule type" value="Genomic_DNA"/>
</dbReference>
<keyword evidence="1" id="KW-0732">Signal</keyword>
<reference evidence="2" key="2">
    <citation type="journal article" date="2023" name="IMA Fungus">
        <title>Comparative genomic study of the Penicillium genus elucidates a diverse pangenome and 15 lateral gene transfer events.</title>
        <authorList>
            <person name="Petersen C."/>
            <person name="Sorensen T."/>
            <person name="Nielsen M.R."/>
            <person name="Sondergaard T.E."/>
            <person name="Sorensen J.L."/>
            <person name="Fitzpatrick D.A."/>
            <person name="Frisvad J.C."/>
            <person name="Nielsen K.L."/>
        </authorList>
    </citation>
    <scope>NUCLEOTIDE SEQUENCE</scope>
    <source>
        <strain evidence="2">IBT 22155</strain>
    </source>
</reference>
<dbReference type="AlphaFoldDB" id="A0A9W9HC86"/>
<feature type="chain" id="PRO_5040912880" evidence="1">
    <location>
        <begin position="26"/>
        <end position="151"/>
    </location>
</feature>
<dbReference type="OrthoDB" id="2827561at2759"/>
<protein>
    <submittedName>
        <fullName evidence="2">Uncharacterized protein</fullName>
    </submittedName>
</protein>
<reference evidence="2" key="1">
    <citation type="submission" date="2022-11" db="EMBL/GenBank/DDBJ databases">
        <authorList>
            <person name="Petersen C."/>
        </authorList>
    </citation>
    <scope>NUCLEOTIDE SEQUENCE</scope>
    <source>
        <strain evidence="2">IBT 22155</strain>
    </source>
</reference>
<organism evidence="2 3">
    <name type="scientific">Penicillium bovifimosum</name>
    <dbReference type="NCBI Taxonomy" id="126998"/>
    <lineage>
        <taxon>Eukaryota</taxon>
        <taxon>Fungi</taxon>
        <taxon>Dikarya</taxon>
        <taxon>Ascomycota</taxon>
        <taxon>Pezizomycotina</taxon>
        <taxon>Eurotiomycetes</taxon>
        <taxon>Eurotiomycetidae</taxon>
        <taxon>Eurotiales</taxon>
        <taxon>Aspergillaceae</taxon>
        <taxon>Penicillium</taxon>
    </lineage>
</organism>
<evidence type="ECO:0000313" key="2">
    <source>
        <dbReference type="EMBL" id="KAJ5144012.1"/>
    </source>
</evidence>
<dbReference type="GeneID" id="81402713"/>
<accession>A0A9W9HC86</accession>
<dbReference type="RefSeq" id="XP_056525656.1">
    <property type="nucleotide sequence ID" value="XM_056663543.1"/>
</dbReference>
<keyword evidence="3" id="KW-1185">Reference proteome</keyword>
<evidence type="ECO:0000313" key="3">
    <source>
        <dbReference type="Proteomes" id="UP001149079"/>
    </source>
</evidence>
<sequence length="151" mass="16415">MLFLSSKKATFIGALALSLSTGVNALWTCGSDQHVFPVDTSKFLVHFTRWSDSHYEDKTPWIRICLPNDDGTWTDVEPLGLNCAPKGQTFTPKQTKLKANLKVVGGQGCTGSENSGLNGASITYKDQKINLQHGGDACGPRNHGITCQFKK</sequence>
<feature type="signal peptide" evidence="1">
    <location>
        <begin position="1"/>
        <end position="25"/>
    </location>
</feature>
<dbReference type="Proteomes" id="UP001149079">
    <property type="component" value="Unassembled WGS sequence"/>
</dbReference>
<name>A0A9W9HC86_9EURO</name>
<proteinExistence type="predicted"/>
<gene>
    <name evidence="2" type="ORF">N7515_002799</name>
</gene>